<evidence type="ECO:0000313" key="2">
    <source>
        <dbReference type="EMBL" id="VDC49932.1"/>
    </source>
</evidence>
<keyword evidence="1" id="KW-0472">Membrane</keyword>
<evidence type="ECO:0000256" key="1">
    <source>
        <dbReference type="SAM" id="Phobius"/>
    </source>
</evidence>
<feature type="transmembrane region" description="Helical" evidence="1">
    <location>
        <begin position="35"/>
        <end position="53"/>
    </location>
</feature>
<gene>
    <name evidence="2" type="ORF">BREV_BREV_01581</name>
</gene>
<keyword evidence="1" id="KW-0812">Transmembrane</keyword>
<dbReference type="AlphaFoldDB" id="A0A7Z8Y315"/>
<dbReference type="EMBL" id="UXHF01000026">
    <property type="protein sequence ID" value="VDC49932.1"/>
    <property type="molecule type" value="Genomic_DNA"/>
</dbReference>
<name>A0A7Z8Y315_9CAUL</name>
<protein>
    <submittedName>
        <fullName evidence="2">Uncharacterized protein</fullName>
    </submittedName>
</protein>
<organism evidence="2 3">
    <name type="scientific">Brevundimonas mediterranea</name>
    <dbReference type="NCBI Taxonomy" id="74329"/>
    <lineage>
        <taxon>Bacteria</taxon>
        <taxon>Pseudomonadati</taxon>
        <taxon>Pseudomonadota</taxon>
        <taxon>Alphaproteobacteria</taxon>
        <taxon>Caulobacterales</taxon>
        <taxon>Caulobacteraceae</taxon>
        <taxon>Brevundimonas</taxon>
    </lineage>
</organism>
<sequence>MSIPDRVIVVAAALPAALGFPAALGLTHDLMVSGFVGLAASLVGVAISLAPPVRRARVRLLRRKYPAES</sequence>
<proteinExistence type="predicted"/>
<keyword evidence="1" id="KW-1133">Transmembrane helix</keyword>
<accession>A0A7Z8Y315</accession>
<reference evidence="2 3" key="1">
    <citation type="submission" date="2018-11" db="EMBL/GenBank/DDBJ databases">
        <authorList>
            <person name="Peiro R."/>
            <person name="Begona"/>
            <person name="Cbmso G."/>
            <person name="Lopez M."/>
            <person name="Gonzalez S."/>
            <person name="Sacristan E."/>
            <person name="Castillo E."/>
        </authorList>
    </citation>
    <scope>NUCLEOTIDE SEQUENCE [LARGE SCALE GENOMIC DNA]</scope>
    <source>
        <strain evidence="2">Brev_genome</strain>
    </source>
</reference>
<comment type="caution">
    <text evidence="2">The sequence shown here is derived from an EMBL/GenBank/DDBJ whole genome shotgun (WGS) entry which is preliminary data.</text>
</comment>
<keyword evidence="3" id="KW-1185">Reference proteome</keyword>
<evidence type="ECO:0000313" key="3">
    <source>
        <dbReference type="Proteomes" id="UP000289220"/>
    </source>
</evidence>
<dbReference type="Proteomes" id="UP000289220">
    <property type="component" value="Unassembled WGS sequence"/>
</dbReference>